<reference evidence="2" key="1">
    <citation type="submission" date="2021-02" db="EMBL/GenBank/DDBJ databases">
        <authorList>
            <person name="Nowell W R."/>
        </authorList>
    </citation>
    <scope>NUCLEOTIDE SEQUENCE</scope>
</reference>
<feature type="domain" description="DUF1907" evidence="1">
    <location>
        <begin position="27"/>
        <end position="71"/>
    </location>
</feature>
<feature type="non-terminal residue" evidence="2">
    <location>
        <position position="78"/>
    </location>
</feature>
<comment type="caution">
    <text evidence="2">The sequence shown here is derived from an EMBL/GenBank/DDBJ whole genome shotgun (WGS) entry which is preliminary data.</text>
</comment>
<evidence type="ECO:0000313" key="2">
    <source>
        <dbReference type="EMBL" id="CAF4695394.1"/>
    </source>
</evidence>
<proteinExistence type="predicted"/>
<dbReference type="EMBL" id="CAJOBI010124696">
    <property type="protein sequence ID" value="CAF4695394.1"/>
    <property type="molecule type" value="Genomic_DNA"/>
</dbReference>
<protein>
    <recommendedName>
        <fullName evidence="1">DUF1907 domain-containing protein</fullName>
    </recommendedName>
</protein>
<dbReference type="GO" id="GO:0005634">
    <property type="term" value="C:nucleus"/>
    <property type="evidence" value="ECO:0007669"/>
    <property type="project" value="InterPro"/>
</dbReference>
<dbReference type="SUPFAM" id="SSF117856">
    <property type="entry name" value="AF0104/ALDC/Ptd012-like"/>
    <property type="match status" value="1"/>
</dbReference>
<evidence type="ECO:0000259" key="1">
    <source>
        <dbReference type="Pfam" id="PF08925"/>
    </source>
</evidence>
<evidence type="ECO:0000313" key="3">
    <source>
        <dbReference type="Proteomes" id="UP000676336"/>
    </source>
</evidence>
<gene>
    <name evidence="2" type="ORF">SMN809_LOCUS42834</name>
</gene>
<dbReference type="InterPro" id="IPR015021">
    <property type="entry name" value="C11orf54_DUF1907"/>
</dbReference>
<sequence length="78" mass="8943">MISSIDRTKLAILVEIDVQERLFDDNEEENNFISIIRHGLKQYSKEPMALGGIFRIEKGAVRAHVMPDFVNEDLLGKQ</sequence>
<organism evidence="2 3">
    <name type="scientific">Rotaria magnacalcarata</name>
    <dbReference type="NCBI Taxonomy" id="392030"/>
    <lineage>
        <taxon>Eukaryota</taxon>
        <taxon>Metazoa</taxon>
        <taxon>Spiralia</taxon>
        <taxon>Gnathifera</taxon>
        <taxon>Rotifera</taxon>
        <taxon>Eurotatoria</taxon>
        <taxon>Bdelloidea</taxon>
        <taxon>Philodinida</taxon>
        <taxon>Philodinidae</taxon>
        <taxon>Rotaria</taxon>
    </lineage>
</organism>
<dbReference type="AlphaFoldDB" id="A0A8S3A5H8"/>
<accession>A0A8S3A5H8</accession>
<name>A0A8S3A5H8_9BILA</name>
<dbReference type="Proteomes" id="UP000676336">
    <property type="component" value="Unassembled WGS sequence"/>
</dbReference>
<dbReference type="Pfam" id="PF08925">
    <property type="entry name" value="DUF1907"/>
    <property type="match status" value="1"/>
</dbReference>